<sequence length="322" mass="35925">MIPSQKPFSTHPTNQQLERALNQHNRASMKISLLVGIFLGTFAVLGMQAQEKPSPPFPIDLGVSLIFPRPNETYRPVYPFPIVFAFTGATKAWPYGFRLSWSIEGNWSSPTKIEDLPYDQAYFPERGYSSGPLKPADEPYYSINGTDRIMNTTSTLWRFGWSLSVLQECSPSNEGYSYWETGYFNFSISPNGSFPSFKPKGACPLEIHHLRFLDNRTTPMNVTEGRFSERCVVVTDVEGEGDPCSIDTGSELEAMVEAEMLKYAECPKNQSWPDEDNLLGPDSCRELYPSSKESAEGGADFVLPYAATSIILGALVAVLFIM</sequence>
<organism evidence="3 4">
    <name type="scientific">Fusarium oxysporum</name>
    <name type="common">Fusarium vascular wilt</name>
    <dbReference type="NCBI Taxonomy" id="5507"/>
    <lineage>
        <taxon>Eukaryota</taxon>
        <taxon>Fungi</taxon>
        <taxon>Dikarya</taxon>
        <taxon>Ascomycota</taxon>
        <taxon>Pezizomycotina</taxon>
        <taxon>Sordariomycetes</taxon>
        <taxon>Hypocreomycetidae</taxon>
        <taxon>Hypocreales</taxon>
        <taxon>Nectriaceae</taxon>
        <taxon>Fusarium</taxon>
        <taxon>Fusarium oxysporum species complex</taxon>
    </lineage>
</organism>
<dbReference type="VEuPathDB" id="FungiDB:FOZG_06485"/>
<keyword evidence="1" id="KW-0472">Membrane</keyword>
<reference evidence="3 4" key="1">
    <citation type="journal article" date="2018" name="Sci. Rep.">
        <title>Characterisation of pathogen-specific regions and novel effector candidates in Fusarium oxysporum f. sp. cepae.</title>
        <authorList>
            <person name="Armitage A.D."/>
            <person name="Taylor A."/>
            <person name="Sobczyk M.K."/>
            <person name="Baxter L."/>
            <person name="Greenfield B.P."/>
            <person name="Bates H.J."/>
            <person name="Wilson F."/>
            <person name="Jackson A.C."/>
            <person name="Ott S."/>
            <person name="Harrison R.J."/>
            <person name="Clarkson J.P."/>
        </authorList>
    </citation>
    <scope>NUCLEOTIDE SEQUENCE [LARGE SCALE GENOMIC DNA]</scope>
    <source>
        <strain evidence="3 4">Fo_A13</strain>
    </source>
</reference>
<comment type="caution">
    <text evidence="3">The sequence shown here is derived from an EMBL/GenBank/DDBJ whole genome shotgun (WGS) entry which is preliminary data.</text>
</comment>
<gene>
    <name evidence="3" type="ORF">BFJ69_g5421</name>
</gene>
<protein>
    <recommendedName>
        <fullName evidence="2">DUF7136 domain-containing protein</fullName>
    </recommendedName>
</protein>
<evidence type="ECO:0000313" key="3">
    <source>
        <dbReference type="EMBL" id="RKK78668.1"/>
    </source>
</evidence>
<dbReference type="VEuPathDB" id="FungiDB:FOC4_g10012137"/>
<dbReference type="VEuPathDB" id="FungiDB:HZS61_013091"/>
<dbReference type="AlphaFoldDB" id="A0A420NEH6"/>
<dbReference type="Proteomes" id="UP000285084">
    <property type="component" value="Unassembled WGS sequence"/>
</dbReference>
<dbReference type="VEuPathDB" id="FungiDB:FOXG_08722"/>
<keyword evidence="1" id="KW-1133">Transmembrane helix</keyword>
<evidence type="ECO:0000259" key="2">
    <source>
        <dbReference type="Pfam" id="PF23584"/>
    </source>
</evidence>
<dbReference type="VEuPathDB" id="FungiDB:FOIG_12313"/>
<proteinExistence type="predicted"/>
<dbReference type="VEuPathDB" id="FungiDB:FOC1_g10009132"/>
<feature type="transmembrane region" description="Helical" evidence="1">
    <location>
        <begin position="31"/>
        <end position="49"/>
    </location>
</feature>
<dbReference type="Pfam" id="PF23584">
    <property type="entry name" value="DUF7136"/>
    <property type="match status" value="1"/>
</dbReference>
<dbReference type="EMBL" id="MRCX01000037">
    <property type="protein sequence ID" value="RKK78668.1"/>
    <property type="molecule type" value="Genomic_DNA"/>
</dbReference>
<name>A0A420NEH6_FUSOX</name>
<dbReference type="InterPro" id="IPR055560">
    <property type="entry name" value="DUF7136"/>
</dbReference>
<dbReference type="VEuPathDB" id="FungiDB:FOMG_12693"/>
<keyword evidence="1" id="KW-0812">Transmembrane</keyword>
<feature type="transmembrane region" description="Helical" evidence="1">
    <location>
        <begin position="301"/>
        <end position="321"/>
    </location>
</feature>
<accession>A0A420NEH6</accession>
<evidence type="ECO:0000256" key="1">
    <source>
        <dbReference type="SAM" id="Phobius"/>
    </source>
</evidence>
<evidence type="ECO:0000313" key="4">
    <source>
        <dbReference type="Proteomes" id="UP000285084"/>
    </source>
</evidence>
<feature type="domain" description="DUF7136" evidence="2">
    <location>
        <begin position="58"/>
        <end position="272"/>
    </location>
</feature>